<dbReference type="SMART" id="SM00256">
    <property type="entry name" value="FBOX"/>
    <property type="match status" value="1"/>
</dbReference>
<dbReference type="PROSITE" id="PS50181">
    <property type="entry name" value="FBOX"/>
    <property type="match status" value="1"/>
</dbReference>
<sequence length="449" mass="52259">MDRVLRDRQQDNVEKHRQLLPDDVVELILERLPVVSLLRFKSVSKTWKSTIESPSFKQRQLMITRRKSRGPDVVYVTGFGNEEDEIKEEEANIVVGSCVIRSLKFPTRSDKVCYGTCDGLVCLFSNRHPSVVFNPATRWRQSFPLSRVQPLIISHFKPRSNLFCHTREPQLGFGKDKVRGTYKPVWLVNSYEFNLYNATTCEVFDFTTNAWRYVLPASPYRILDSQKPVYFDGSLYWLTECKETKLLSFDLHTETFKVICNAPFSHVPDPRFVVLCVLDNRLCVSLKIYPTKTQVIWSLGCNMMMTWKQMCSIDLTKSTFQDPPYFPQPALLPIAIVDETILLLGYRSDPPLLFFCLYRYFSLRASETPTSLLDVAMVKLPIRTTMESLWHLQVIDPWKSMVIFSETSLHQREKNRLDKSILPKVMQVKHFGRSGRNKWTHLVNEDTTD</sequence>
<evidence type="ECO:0000313" key="2">
    <source>
        <dbReference type="EMBL" id="CAF2342972.1"/>
    </source>
</evidence>
<dbReference type="InterPro" id="IPR001810">
    <property type="entry name" value="F-box_dom"/>
</dbReference>
<dbReference type="Gene3D" id="1.20.1280.50">
    <property type="match status" value="1"/>
</dbReference>
<dbReference type="SUPFAM" id="SSF81383">
    <property type="entry name" value="F-box domain"/>
    <property type="match status" value="1"/>
</dbReference>
<feature type="domain" description="F-box" evidence="1">
    <location>
        <begin position="14"/>
        <end position="59"/>
    </location>
</feature>
<dbReference type="InterPro" id="IPR006527">
    <property type="entry name" value="F-box-assoc_dom_typ1"/>
</dbReference>
<dbReference type="CDD" id="cd22157">
    <property type="entry name" value="F-box_AtFBW1-like"/>
    <property type="match status" value="1"/>
</dbReference>
<dbReference type="PANTHER" id="PTHR31672">
    <property type="entry name" value="BNACNNG10540D PROTEIN"/>
    <property type="match status" value="1"/>
</dbReference>
<dbReference type="InterPro" id="IPR009730">
    <property type="entry name" value="MFAP1_C"/>
</dbReference>
<accession>A0A817BNM2</accession>
<protein>
    <submittedName>
        <fullName evidence="2">(rape) hypothetical protein</fullName>
    </submittedName>
</protein>
<dbReference type="PANTHER" id="PTHR31672:SF13">
    <property type="entry name" value="F-BOX PROTEIN CPR30-LIKE"/>
    <property type="match status" value="1"/>
</dbReference>
<dbReference type="Pfam" id="PF06991">
    <property type="entry name" value="MFAP1"/>
    <property type="match status" value="1"/>
</dbReference>
<dbReference type="InterPro" id="IPR017451">
    <property type="entry name" value="F-box-assoc_interact_dom"/>
</dbReference>
<dbReference type="EMBL" id="HG994364">
    <property type="protein sequence ID" value="CAF2342972.1"/>
    <property type="molecule type" value="Genomic_DNA"/>
</dbReference>
<dbReference type="AlphaFoldDB" id="A0A817BNM2"/>
<evidence type="ECO:0000259" key="1">
    <source>
        <dbReference type="PROSITE" id="PS50181"/>
    </source>
</evidence>
<dbReference type="Proteomes" id="UP001295469">
    <property type="component" value="Chromosome A10"/>
</dbReference>
<dbReference type="Pfam" id="PF00646">
    <property type="entry name" value="F-box"/>
    <property type="match status" value="1"/>
</dbReference>
<name>A0A817BNM2_BRANA</name>
<gene>
    <name evidence="2" type="ORF">DARMORV10_A10P21580.1</name>
</gene>
<proteinExistence type="predicted"/>
<dbReference type="InterPro" id="IPR036047">
    <property type="entry name" value="F-box-like_dom_sf"/>
</dbReference>
<dbReference type="InterPro" id="IPR050796">
    <property type="entry name" value="SCF_F-box_component"/>
</dbReference>
<dbReference type="InterPro" id="IPR011043">
    <property type="entry name" value="Gal_Oxase/kelch_b-propeller"/>
</dbReference>
<dbReference type="NCBIfam" id="TIGR01640">
    <property type="entry name" value="F_box_assoc_1"/>
    <property type="match status" value="1"/>
</dbReference>
<organism evidence="2">
    <name type="scientific">Brassica napus</name>
    <name type="common">Rape</name>
    <dbReference type="NCBI Taxonomy" id="3708"/>
    <lineage>
        <taxon>Eukaryota</taxon>
        <taxon>Viridiplantae</taxon>
        <taxon>Streptophyta</taxon>
        <taxon>Embryophyta</taxon>
        <taxon>Tracheophyta</taxon>
        <taxon>Spermatophyta</taxon>
        <taxon>Magnoliopsida</taxon>
        <taxon>eudicotyledons</taxon>
        <taxon>Gunneridae</taxon>
        <taxon>Pentapetalae</taxon>
        <taxon>rosids</taxon>
        <taxon>malvids</taxon>
        <taxon>Brassicales</taxon>
        <taxon>Brassicaceae</taxon>
        <taxon>Brassiceae</taxon>
        <taxon>Brassica</taxon>
    </lineage>
</organism>
<reference evidence="2" key="1">
    <citation type="submission" date="2021-01" db="EMBL/GenBank/DDBJ databases">
        <authorList>
            <consortium name="Genoscope - CEA"/>
            <person name="William W."/>
        </authorList>
    </citation>
    <scope>NUCLEOTIDE SEQUENCE</scope>
</reference>
<dbReference type="Pfam" id="PF07734">
    <property type="entry name" value="FBA_1"/>
    <property type="match status" value="1"/>
</dbReference>
<dbReference type="SUPFAM" id="SSF50965">
    <property type="entry name" value="Galactose oxidase, central domain"/>
    <property type="match status" value="1"/>
</dbReference>